<dbReference type="Pfam" id="PF12697">
    <property type="entry name" value="Abhydrolase_6"/>
    <property type="match status" value="1"/>
</dbReference>
<dbReference type="AlphaFoldDB" id="A0A7Z7IVR6"/>
<dbReference type="Proteomes" id="UP000234345">
    <property type="component" value="Unassembled WGS sequence"/>
</dbReference>
<name>A0A7Z7IVR6_XANCH</name>
<keyword evidence="2" id="KW-0378">Hydrolase</keyword>
<gene>
    <name evidence="2" type="primary">pnaE</name>
    <name evidence="2" type="ORF">XFF6991_150236</name>
</gene>
<dbReference type="PANTHER" id="PTHR37017:SF11">
    <property type="entry name" value="ESTERASE_LIPASE_THIOESTERASE DOMAIN-CONTAINING PROTEIN"/>
    <property type="match status" value="1"/>
</dbReference>
<dbReference type="InterPro" id="IPR029058">
    <property type="entry name" value="AB_hydrolase_fold"/>
</dbReference>
<sequence>MPWNGLRAPAPDICQMCQHCHSVGKVCAVLMTNSRHMLDRTLATTLAITLMPSSLSSNAGLALLSALSIFAASPATAAPVQGMPTIVLVHGAFADGSSWSGVIDALQRQGYRVTAVQNPLTSLADDVAATRRVLERQRGDVLLVGHSWGGAVVTESGNADNVKGIVYLSALVPDTGESVGTLLARLKAPMEGLQPDAHGLVWLDDAAAYQHVMAADVPLAKVRQLAAVQQPMTAAAFDDTVTQAAWHRKPAWYLITDNDNALRPDVQRAIAKQIGATSTSIASSHLSLVAQPAKVAEFIARAARSIGTPSQ</sequence>
<evidence type="ECO:0000313" key="3">
    <source>
        <dbReference type="Proteomes" id="UP000234345"/>
    </source>
</evidence>
<feature type="domain" description="AB hydrolase-1" evidence="1">
    <location>
        <begin position="86"/>
        <end position="297"/>
    </location>
</feature>
<reference evidence="2 3" key="1">
    <citation type="submission" date="2017-10" db="EMBL/GenBank/DDBJ databases">
        <authorList>
            <person name="Regsiter A."/>
            <person name="William W."/>
        </authorList>
    </citation>
    <scope>NUCLEOTIDE SEQUENCE [LARGE SCALE GENOMIC DNA]</scope>
    <source>
        <strain evidence="2 3">CFBP6991</strain>
    </source>
</reference>
<accession>A0A7Z7IVR6</accession>
<proteinExistence type="predicted"/>
<dbReference type="InterPro" id="IPR052897">
    <property type="entry name" value="Sec-Metab_Biosynth_Hydrolase"/>
</dbReference>
<dbReference type="InterPro" id="IPR000073">
    <property type="entry name" value="AB_hydrolase_1"/>
</dbReference>
<dbReference type="EMBL" id="OCZC01000043">
    <property type="protein sequence ID" value="SOO22475.1"/>
    <property type="molecule type" value="Genomic_DNA"/>
</dbReference>
<dbReference type="GO" id="GO:0050529">
    <property type="term" value="F:polyneuridine-aldehyde esterase activity"/>
    <property type="evidence" value="ECO:0007669"/>
    <property type="project" value="UniProtKB-EC"/>
</dbReference>
<protein>
    <submittedName>
        <fullName evidence="2">Polyneuridine-aldehyde esterase</fullName>
        <ecNumber evidence="2">3.1.1.78</ecNumber>
    </submittedName>
</protein>
<dbReference type="SUPFAM" id="SSF53474">
    <property type="entry name" value="alpha/beta-Hydrolases"/>
    <property type="match status" value="1"/>
</dbReference>
<dbReference type="PANTHER" id="PTHR37017">
    <property type="entry name" value="AB HYDROLASE-1 DOMAIN-CONTAINING PROTEIN-RELATED"/>
    <property type="match status" value="1"/>
</dbReference>
<comment type="caution">
    <text evidence="2">The sequence shown here is derived from an EMBL/GenBank/DDBJ whole genome shotgun (WGS) entry which is preliminary data.</text>
</comment>
<dbReference type="Gene3D" id="3.40.50.1820">
    <property type="entry name" value="alpha/beta hydrolase"/>
    <property type="match status" value="1"/>
</dbReference>
<dbReference type="EC" id="3.1.1.78" evidence="2"/>
<organism evidence="2 3">
    <name type="scientific">Xanthomonas campestris pv. phaseoli</name>
    <dbReference type="NCBI Taxonomy" id="317013"/>
    <lineage>
        <taxon>Bacteria</taxon>
        <taxon>Pseudomonadati</taxon>
        <taxon>Pseudomonadota</taxon>
        <taxon>Gammaproteobacteria</taxon>
        <taxon>Lysobacterales</taxon>
        <taxon>Lysobacteraceae</taxon>
        <taxon>Xanthomonas</taxon>
    </lineage>
</organism>
<evidence type="ECO:0000259" key="1">
    <source>
        <dbReference type="Pfam" id="PF12697"/>
    </source>
</evidence>
<evidence type="ECO:0000313" key="2">
    <source>
        <dbReference type="EMBL" id="SOO22475.1"/>
    </source>
</evidence>